<name>A0A2G8K3A3_STIJA</name>
<evidence type="ECO:0000313" key="3">
    <source>
        <dbReference type="Proteomes" id="UP000230750"/>
    </source>
</evidence>
<comment type="caution">
    <text evidence="2">The sequence shown here is derived from an EMBL/GenBank/DDBJ whole genome shotgun (WGS) entry which is preliminary data.</text>
</comment>
<evidence type="ECO:0000256" key="1">
    <source>
        <dbReference type="SAM" id="MobiDB-lite"/>
    </source>
</evidence>
<keyword evidence="3" id="KW-1185">Reference proteome</keyword>
<gene>
    <name evidence="2" type="ORF">BSL78_20658</name>
</gene>
<organism evidence="2 3">
    <name type="scientific">Stichopus japonicus</name>
    <name type="common">Sea cucumber</name>
    <dbReference type="NCBI Taxonomy" id="307972"/>
    <lineage>
        <taxon>Eukaryota</taxon>
        <taxon>Metazoa</taxon>
        <taxon>Echinodermata</taxon>
        <taxon>Eleutherozoa</taxon>
        <taxon>Echinozoa</taxon>
        <taxon>Holothuroidea</taxon>
        <taxon>Aspidochirotacea</taxon>
        <taxon>Aspidochirotida</taxon>
        <taxon>Stichopodidae</taxon>
        <taxon>Apostichopus</taxon>
    </lineage>
</organism>
<feature type="compositionally biased region" description="Polar residues" evidence="1">
    <location>
        <begin position="82"/>
        <end position="101"/>
    </location>
</feature>
<dbReference type="EMBL" id="MRZV01000930">
    <property type="protein sequence ID" value="PIK42481.1"/>
    <property type="molecule type" value="Genomic_DNA"/>
</dbReference>
<accession>A0A2G8K3A3</accession>
<dbReference type="Proteomes" id="UP000230750">
    <property type="component" value="Unassembled WGS sequence"/>
</dbReference>
<dbReference type="AlphaFoldDB" id="A0A2G8K3A3"/>
<dbReference type="PANTHER" id="PTHR46704">
    <property type="entry name" value="CXC DOMAIN-CONTAINING PROTEIN-RELATED"/>
    <property type="match status" value="1"/>
</dbReference>
<sequence>MRSSSWESLLFQSFLVGSVKNTQALHASQFTTQRLKVQLRTRFHNLVFVKPSKRFESEIVYAKDINVDKIVDRVAEQFQTPASECNTTTSDESDARTTNATADDHTRLRTLYHASQIIRSILQNTTSAHRWPPTADGLTIDAARNIVPVPLFNFLTWCVGFSDEAELTDQVCISEDNNQRILSLAQNLLYTSVQDCFSTLVWDNNDFGEETISGKRTTHNTLNGILIQRNQPMIQKHEVPDSIPKSRRSINPPDSDITPYFGAMKKGGIDVHIKDETYHPAQDEAYNLDVTFNLSWLPHHNESLLPTRGEKHAFKSPFSVCNCDLNSAFHACFRYVSIPETSD</sequence>
<reference evidence="2 3" key="1">
    <citation type="journal article" date="2017" name="PLoS Biol.">
        <title>The sea cucumber genome provides insights into morphological evolution and visceral regeneration.</title>
        <authorList>
            <person name="Zhang X."/>
            <person name="Sun L."/>
            <person name="Yuan J."/>
            <person name="Sun Y."/>
            <person name="Gao Y."/>
            <person name="Zhang L."/>
            <person name="Li S."/>
            <person name="Dai H."/>
            <person name="Hamel J.F."/>
            <person name="Liu C."/>
            <person name="Yu Y."/>
            <person name="Liu S."/>
            <person name="Lin W."/>
            <person name="Guo K."/>
            <person name="Jin S."/>
            <person name="Xu P."/>
            <person name="Storey K.B."/>
            <person name="Huan P."/>
            <person name="Zhang T."/>
            <person name="Zhou Y."/>
            <person name="Zhang J."/>
            <person name="Lin C."/>
            <person name="Li X."/>
            <person name="Xing L."/>
            <person name="Huo D."/>
            <person name="Sun M."/>
            <person name="Wang L."/>
            <person name="Mercier A."/>
            <person name="Li F."/>
            <person name="Yang H."/>
            <person name="Xiang J."/>
        </authorList>
    </citation>
    <scope>NUCLEOTIDE SEQUENCE [LARGE SCALE GENOMIC DNA]</scope>
    <source>
        <strain evidence="2">Shaxun</strain>
        <tissue evidence="2">Muscle</tissue>
    </source>
</reference>
<dbReference type="PANTHER" id="PTHR46704:SF9">
    <property type="entry name" value="BHLH DOMAIN-CONTAINING PROTEIN"/>
    <property type="match status" value="1"/>
</dbReference>
<feature type="region of interest" description="Disordered" evidence="1">
    <location>
        <begin position="82"/>
        <end position="102"/>
    </location>
</feature>
<proteinExistence type="predicted"/>
<protein>
    <submittedName>
        <fullName evidence="2">Uncharacterized protein</fullName>
    </submittedName>
</protein>
<dbReference type="OrthoDB" id="10025386at2759"/>
<evidence type="ECO:0000313" key="2">
    <source>
        <dbReference type="EMBL" id="PIK42481.1"/>
    </source>
</evidence>